<dbReference type="PANTHER" id="PTHR48111">
    <property type="entry name" value="REGULATOR OF RPOS"/>
    <property type="match status" value="1"/>
</dbReference>
<evidence type="ECO:0000256" key="7">
    <source>
        <dbReference type="PROSITE-ProRule" id="PRU01091"/>
    </source>
</evidence>
<evidence type="ECO:0000256" key="3">
    <source>
        <dbReference type="ARBA" id="ARBA00023015"/>
    </source>
</evidence>
<dbReference type="Gene3D" id="6.10.250.690">
    <property type="match status" value="1"/>
</dbReference>
<dbReference type="CDD" id="cd00383">
    <property type="entry name" value="trans_reg_C"/>
    <property type="match status" value="1"/>
</dbReference>
<dbReference type="Proteomes" id="UP000240505">
    <property type="component" value="Chromosome"/>
</dbReference>
<dbReference type="KEGG" id="masz:C9I28_20620"/>
<dbReference type="PANTHER" id="PTHR48111:SF1">
    <property type="entry name" value="TWO-COMPONENT RESPONSE REGULATOR ORR33"/>
    <property type="match status" value="1"/>
</dbReference>
<dbReference type="GO" id="GO:0000156">
    <property type="term" value="F:phosphorelay response regulator activity"/>
    <property type="evidence" value="ECO:0007669"/>
    <property type="project" value="TreeGrafter"/>
</dbReference>
<dbReference type="PROSITE" id="PS51755">
    <property type="entry name" value="OMPR_PHOB"/>
    <property type="match status" value="1"/>
</dbReference>
<keyword evidence="3" id="KW-0805">Transcription regulation</keyword>
<gene>
    <name evidence="10" type="ORF">C9I28_20620</name>
</gene>
<dbReference type="InterPro" id="IPR011006">
    <property type="entry name" value="CheY-like_superfamily"/>
</dbReference>
<dbReference type="Pfam" id="PF00486">
    <property type="entry name" value="Trans_reg_C"/>
    <property type="match status" value="1"/>
</dbReference>
<dbReference type="InterPro" id="IPR016032">
    <property type="entry name" value="Sig_transdc_resp-reg_C-effctor"/>
</dbReference>
<dbReference type="InterPro" id="IPR001789">
    <property type="entry name" value="Sig_transdc_resp-reg_receiver"/>
</dbReference>
<dbReference type="Gene3D" id="1.10.10.10">
    <property type="entry name" value="Winged helix-like DNA-binding domain superfamily/Winged helix DNA-binding domain"/>
    <property type="match status" value="1"/>
</dbReference>
<keyword evidence="2" id="KW-0902">Two-component regulatory system</keyword>
<proteinExistence type="predicted"/>
<name>A0A2R4CDP8_9BURK</name>
<organism evidence="10 11">
    <name type="scientific">Pseudoduganella armeniaca</name>
    <dbReference type="NCBI Taxonomy" id="2072590"/>
    <lineage>
        <taxon>Bacteria</taxon>
        <taxon>Pseudomonadati</taxon>
        <taxon>Pseudomonadota</taxon>
        <taxon>Betaproteobacteria</taxon>
        <taxon>Burkholderiales</taxon>
        <taxon>Oxalobacteraceae</taxon>
        <taxon>Telluria group</taxon>
        <taxon>Pseudoduganella</taxon>
    </lineage>
</organism>
<dbReference type="GO" id="GO:0000976">
    <property type="term" value="F:transcription cis-regulatory region binding"/>
    <property type="evidence" value="ECO:0007669"/>
    <property type="project" value="TreeGrafter"/>
</dbReference>
<protein>
    <submittedName>
        <fullName evidence="10">DNA-binding response regulator</fullName>
    </submittedName>
</protein>
<evidence type="ECO:0000256" key="6">
    <source>
        <dbReference type="PROSITE-ProRule" id="PRU00169"/>
    </source>
</evidence>
<evidence type="ECO:0000259" key="8">
    <source>
        <dbReference type="PROSITE" id="PS50110"/>
    </source>
</evidence>
<dbReference type="SMART" id="SM00448">
    <property type="entry name" value="REC"/>
    <property type="match status" value="1"/>
</dbReference>
<feature type="DNA-binding region" description="OmpR/PhoB-type" evidence="7">
    <location>
        <begin position="124"/>
        <end position="218"/>
    </location>
</feature>
<dbReference type="SUPFAM" id="SSF52172">
    <property type="entry name" value="CheY-like"/>
    <property type="match status" value="1"/>
</dbReference>
<dbReference type="GO" id="GO:0032993">
    <property type="term" value="C:protein-DNA complex"/>
    <property type="evidence" value="ECO:0007669"/>
    <property type="project" value="TreeGrafter"/>
</dbReference>
<accession>A0A2R4CDP8</accession>
<dbReference type="InterPro" id="IPR036388">
    <property type="entry name" value="WH-like_DNA-bd_sf"/>
</dbReference>
<keyword evidence="5" id="KW-0804">Transcription</keyword>
<dbReference type="RefSeq" id="WP_107143107.1">
    <property type="nucleotide sequence ID" value="NZ_CP028324.1"/>
</dbReference>
<dbReference type="InterPro" id="IPR001867">
    <property type="entry name" value="OmpR/PhoB-type_DNA-bd"/>
</dbReference>
<dbReference type="OrthoDB" id="9802426at2"/>
<keyword evidence="1 6" id="KW-0597">Phosphoprotein</keyword>
<keyword evidence="4 7" id="KW-0238">DNA-binding</keyword>
<dbReference type="Gene3D" id="3.40.50.2300">
    <property type="match status" value="1"/>
</dbReference>
<evidence type="ECO:0000256" key="2">
    <source>
        <dbReference type="ARBA" id="ARBA00023012"/>
    </source>
</evidence>
<dbReference type="AlphaFoldDB" id="A0A2R4CDP8"/>
<dbReference type="InterPro" id="IPR039420">
    <property type="entry name" value="WalR-like"/>
</dbReference>
<keyword evidence="11" id="KW-1185">Reference proteome</keyword>
<evidence type="ECO:0000256" key="1">
    <source>
        <dbReference type="ARBA" id="ARBA00022553"/>
    </source>
</evidence>
<dbReference type="SMART" id="SM00862">
    <property type="entry name" value="Trans_reg_C"/>
    <property type="match status" value="1"/>
</dbReference>
<dbReference type="EMBL" id="CP028324">
    <property type="protein sequence ID" value="AVR97767.1"/>
    <property type="molecule type" value="Genomic_DNA"/>
</dbReference>
<sequence>MHILIIEDDLDLGFALQRALQVEGISSEWLRRAADVPLPFAQAQFDCILLDLTLPDGTGLELLARWRAAGVALPVIVITARAALEDRLAGLDGGADDFIVKPFATVELVSRIRAVLRRYARQASEVWTVGALQIEPRGYVARLAGQPLDLSPREFHLLLELTREPGVVVAKGTLAQRLEPLGDALDFGAIEVHVSNLRRKIGAERIRTVRGIGYLYVA</sequence>
<feature type="domain" description="Response regulatory" evidence="8">
    <location>
        <begin position="2"/>
        <end position="116"/>
    </location>
</feature>
<evidence type="ECO:0000313" key="10">
    <source>
        <dbReference type="EMBL" id="AVR97767.1"/>
    </source>
</evidence>
<dbReference type="Pfam" id="PF00072">
    <property type="entry name" value="Response_reg"/>
    <property type="match status" value="1"/>
</dbReference>
<evidence type="ECO:0000313" key="11">
    <source>
        <dbReference type="Proteomes" id="UP000240505"/>
    </source>
</evidence>
<evidence type="ECO:0000259" key="9">
    <source>
        <dbReference type="PROSITE" id="PS51755"/>
    </source>
</evidence>
<evidence type="ECO:0000256" key="4">
    <source>
        <dbReference type="ARBA" id="ARBA00023125"/>
    </source>
</evidence>
<reference evidence="10 11" key="1">
    <citation type="submission" date="2018-03" db="EMBL/GenBank/DDBJ databases">
        <title>Massilia armeniaca sp. nov., isolated from desert soil.</title>
        <authorList>
            <person name="Huang H."/>
            <person name="Ren M."/>
        </authorList>
    </citation>
    <scope>NUCLEOTIDE SEQUENCE [LARGE SCALE GENOMIC DNA]</scope>
    <source>
        <strain evidence="10 11">ZMN-3</strain>
    </source>
</reference>
<dbReference type="PROSITE" id="PS50110">
    <property type="entry name" value="RESPONSE_REGULATORY"/>
    <property type="match status" value="1"/>
</dbReference>
<dbReference type="SUPFAM" id="SSF46894">
    <property type="entry name" value="C-terminal effector domain of the bipartite response regulators"/>
    <property type="match status" value="1"/>
</dbReference>
<dbReference type="GO" id="GO:0006355">
    <property type="term" value="P:regulation of DNA-templated transcription"/>
    <property type="evidence" value="ECO:0007669"/>
    <property type="project" value="InterPro"/>
</dbReference>
<dbReference type="GO" id="GO:0005829">
    <property type="term" value="C:cytosol"/>
    <property type="evidence" value="ECO:0007669"/>
    <property type="project" value="TreeGrafter"/>
</dbReference>
<feature type="domain" description="OmpR/PhoB-type" evidence="9">
    <location>
        <begin position="124"/>
        <end position="218"/>
    </location>
</feature>
<feature type="modified residue" description="4-aspartylphosphate" evidence="6">
    <location>
        <position position="51"/>
    </location>
</feature>
<evidence type="ECO:0000256" key="5">
    <source>
        <dbReference type="ARBA" id="ARBA00023163"/>
    </source>
</evidence>